<reference evidence="6 7" key="1">
    <citation type="submission" date="2018-01" db="EMBL/GenBank/DDBJ databases">
        <title>Harnessing the power of phylogenomics to disentangle the directionality and signatures of interkingdom host jumping in the parasitic fungal genus Tolypocladium.</title>
        <authorList>
            <person name="Quandt C.A."/>
            <person name="Patterson W."/>
            <person name="Spatafora J.W."/>
        </authorList>
    </citation>
    <scope>NUCLEOTIDE SEQUENCE [LARGE SCALE GENOMIC DNA]</scope>
    <source>
        <strain evidence="6 7">NRBC 100945</strain>
    </source>
</reference>
<feature type="domain" description="Metallo-beta-lactamase" evidence="5">
    <location>
        <begin position="44"/>
        <end position="121"/>
    </location>
</feature>
<keyword evidence="2" id="KW-0479">Metal-binding</keyword>
<dbReference type="OrthoDB" id="10250730at2759"/>
<dbReference type="InterPro" id="IPR051013">
    <property type="entry name" value="MBL_superfamily_lactonases"/>
</dbReference>
<dbReference type="Gene3D" id="3.60.15.10">
    <property type="entry name" value="Ribonuclease Z/Hydroxyacylglutathione hydrolase-like"/>
    <property type="match status" value="1"/>
</dbReference>
<dbReference type="InterPro" id="IPR036866">
    <property type="entry name" value="RibonucZ/Hydroxyglut_hydro"/>
</dbReference>
<evidence type="ECO:0000256" key="4">
    <source>
        <dbReference type="ARBA" id="ARBA00022833"/>
    </source>
</evidence>
<evidence type="ECO:0000313" key="6">
    <source>
        <dbReference type="EMBL" id="POR33566.1"/>
    </source>
</evidence>
<dbReference type="AlphaFoldDB" id="A0A2S4KTQ5"/>
<dbReference type="PANTHER" id="PTHR42978:SF4">
    <property type="entry name" value="METALLO-BETA-LACTAMASE DOMAIN-CONTAINING PROTEIN"/>
    <property type="match status" value="1"/>
</dbReference>
<keyword evidence="3" id="KW-0378">Hydrolase</keyword>
<protein>
    <recommendedName>
        <fullName evidence="5">Metallo-beta-lactamase domain-containing protein</fullName>
    </recommendedName>
</protein>
<evidence type="ECO:0000259" key="5">
    <source>
        <dbReference type="Pfam" id="PF00753"/>
    </source>
</evidence>
<dbReference type="CDD" id="cd07730">
    <property type="entry name" value="metallo-hydrolase-like_MBL-fold"/>
    <property type="match status" value="1"/>
</dbReference>
<dbReference type="STRING" id="94208.A0A2S4KTQ5"/>
<organism evidence="6 7">
    <name type="scientific">Tolypocladium paradoxum</name>
    <dbReference type="NCBI Taxonomy" id="94208"/>
    <lineage>
        <taxon>Eukaryota</taxon>
        <taxon>Fungi</taxon>
        <taxon>Dikarya</taxon>
        <taxon>Ascomycota</taxon>
        <taxon>Pezizomycotina</taxon>
        <taxon>Sordariomycetes</taxon>
        <taxon>Hypocreomycetidae</taxon>
        <taxon>Hypocreales</taxon>
        <taxon>Ophiocordycipitaceae</taxon>
        <taxon>Tolypocladium</taxon>
    </lineage>
</organism>
<dbReference type="EMBL" id="PKSG01000679">
    <property type="protein sequence ID" value="POR33566.1"/>
    <property type="molecule type" value="Genomic_DNA"/>
</dbReference>
<gene>
    <name evidence="6" type="ORF">TPAR_06261</name>
</gene>
<feature type="non-terminal residue" evidence="6">
    <location>
        <position position="316"/>
    </location>
</feature>
<evidence type="ECO:0000256" key="1">
    <source>
        <dbReference type="ARBA" id="ARBA00007749"/>
    </source>
</evidence>
<dbReference type="InterPro" id="IPR001279">
    <property type="entry name" value="Metallo-B-lactamas"/>
</dbReference>
<sequence length="316" mass="35195">MSASQTARPLPPSTGSVEVQLLDGGSFTGNLDVVHARSPSVPYRCHSWAFYIHHKPSGRHLLWDVGLSADRTEFTAYNIRHSLDVLNPVSPRLSLPEQLRRRGIEADQVDTVLFSHHHWDHSRPVKGMFPKAVGYFGPGTFAHCSPGQFHDEPYHVNGKWDANFFHQENATENCAEVHGEWQRFGPFDKALDFLGDGSLWLLQAPGHMVGNMAAAARLSNGAWIVLASDCSHTKALLDGKEDFRTWEGPQGEVASLHEDLCATKDTVEKIRMLQADYGARVALAHDSSWMLSATDKVLMSLLDDEMRDFATNRLAK</sequence>
<evidence type="ECO:0000256" key="3">
    <source>
        <dbReference type="ARBA" id="ARBA00022801"/>
    </source>
</evidence>
<dbReference type="Proteomes" id="UP000237481">
    <property type="component" value="Unassembled WGS sequence"/>
</dbReference>
<dbReference type="PANTHER" id="PTHR42978">
    <property type="entry name" value="QUORUM-QUENCHING LACTONASE YTNP-RELATED-RELATED"/>
    <property type="match status" value="1"/>
</dbReference>
<keyword evidence="4" id="KW-0862">Zinc</keyword>
<accession>A0A2S4KTQ5</accession>
<proteinExistence type="inferred from homology"/>
<dbReference type="Pfam" id="PF00753">
    <property type="entry name" value="Lactamase_B"/>
    <property type="match status" value="1"/>
</dbReference>
<name>A0A2S4KTQ5_9HYPO</name>
<comment type="similarity">
    <text evidence="1">Belongs to the metallo-beta-lactamase superfamily.</text>
</comment>
<keyword evidence="7" id="KW-1185">Reference proteome</keyword>
<dbReference type="GO" id="GO:0046872">
    <property type="term" value="F:metal ion binding"/>
    <property type="evidence" value="ECO:0007669"/>
    <property type="project" value="UniProtKB-KW"/>
</dbReference>
<evidence type="ECO:0000256" key="2">
    <source>
        <dbReference type="ARBA" id="ARBA00022723"/>
    </source>
</evidence>
<dbReference type="GO" id="GO:0016787">
    <property type="term" value="F:hydrolase activity"/>
    <property type="evidence" value="ECO:0007669"/>
    <property type="project" value="UniProtKB-KW"/>
</dbReference>
<dbReference type="SUPFAM" id="SSF56281">
    <property type="entry name" value="Metallo-hydrolase/oxidoreductase"/>
    <property type="match status" value="1"/>
</dbReference>
<comment type="caution">
    <text evidence="6">The sequence shown here is derived from an EMBL/GenBank/DDBJ whole genome shotgun (WGS) entry which is preliminary data.</text>
</comment>
<evidence type="ECO:0000313" key="7">
    <source>
        <dbReference type="Proteomes" id="UP000237481"/>
    </source>
</evidence>